<proteinExistence type="predicted"/>
<dbReference type="Pfam" id="PF10983">
    <property type="entry name" value="DUF2793"/>
    <property type="match status" value="1"/>
</dbReference>
<dbReference type="OrthoDB" id="564699at2"/>
<evidence type="ECO:0000256" key="1">
    <source>
        <dbReference type="SAM" id="MobiDB-lite"/>
    </source>
</evidence>
<dbReference type="InterPro" id="IPR011050">
    <property type="entry name" value="Pectin_lyase_fold/virulence"/>
</dbReference>
<dbReference type="AlphaFoldDB" id="A0A318TPL9"/>
<dbReference type="InterPro" id="IPR021251">
    <property type="entry name" value="DUF2793"/>
</dbReference>
<name>A0A318TPL9_9BRAD</name>
<protein>
    <submittedName>
        <fullName evidence="2">Uncharacterized protein DUF2793</fullName>
    </submittedName>
</protein>
<feature type="region of interest" description="Disordered" evidence="1">
    <location>
        <begin position="41"/>
        <end position="61"/>
    </location>
</feature>
<comment type="caution">
    <text evidence="2">The sequence shown here is derived from an EMBL/GenBank/DDBJ whole genome shotgun (WGS) entry which is preliminary data.</text>
</comment>
<dbReference type="RefSeq" id="WP_110779594.1">
    <property type="nucleotide sequence ID" value="NZ_QJTI01000002.1"/>
</dbReference>
<sequence>MTDTANLALPLIEAGQAQKHVTHNEALRILDAAIQIAVRDRNRSAPPAAPSDGDRHIVGTGASGAWSGKDNAVATFQNNAWAFLQPRAGWCVWSIADEAMIVFDGTQWRDVRTLALDNLVRLGVNTSADSWNKLCAKSNAVLFAAIDPGSGGSGDVRLQLSKQNTGNTASVLFANNYSGRAEFGLAGDDDFRFKVSPDGATWIEALVIERSSGRLRFPVNGGPREVLSADRSYFVRPDGNDGNSGLVNNAAGAFRTVQRAIDVVWGSLDLARFNVTIQLAAGSYSGGVQVSGFLPGRGTVTIRGDTAAPGNVTLAVAGAHAIAVSHGAVLALAGLKLSTTGSGAGVAALTGGVVTLSGAMEFGAVAGPAHLHADSGGKIIAAVNYTISGAAAAHAAAINTGMVQVTGGTLTLAGTPAFTNFAAASLLGLVQISGVSFAGSGATGVRYRASGNGVVNCNGGGANYLPGNAAGTTATGGQYL</sequence>
<gene>
    <name evidence="2" type="ORF">BJ122_102174</name>
</gene>
<dbReference type="Proteomes" id="UP000248148">
    <property type="component" value="Unassembled WGS sequence"/>
</dbReference>
<evidence type="ECO:0000313" key="2">
    <source>
        <dbReference type="EMBL" id="PYF04948.1"/>
    </source>
</evidence>
<organism evidence="2 3">
    <name type="scientific">Rhodopseudomonas faecalis</name>
    <dbReference type="NCBI Taxonomy" id="99655"/>
    <lineage>
        <taxon>Bacteria</taxon>
        <taxon>Pseudomonadati</taxon>
        <taxon>Pseudomonadota</taxon>
        <taxon>Alphaproteobacteria</taxon>
        <taxon>Hyphomicrobiales</taxon>
        <taxon>Nitrobacteraceae</taxon>
        <taxon>Rhodopseudomonas</taxon>
    </lineage>
</organism>
<dbReference type="EMBL" id="QJTI01000002">
    <property type="protein sequence ID" value="PYF04948.1"/>
    <property type="molecule type" value="Genomic_DNA"/>
</dbReference>
<evidence type="ECO:0000313" key="3">
    <source>
        <dbReference type="Proteomes" id="UP000248148"/>
    </source>
</evidence>
<keyword evidence="3" id="KW-1185">Reference proteome</keyword>
<dbReference type="SUPFAM" id="SSF51126">
    <property type="entry name" value="Pectin lyase-like"/>
    <property type="match status" value="1"/>
</dbReference>
<accession>A0A318TPL9</accession>
<reference evidence="2 3" key="1">
    <citation type="submission" date="2018-06" db="EMBL/GenBank/DDBJ databases">
        <title>Genomic Encyclopedia of Archaeal and Bacterial Type Strains, Phase II (KMG-II): from individual species to whole genera.</title>
        <authorList>
            <person name="Goeker M."/>
        </authorList>
    </citation>
    <scope>NUCLEOTIDE SEQUENCE [LARGE SCALE GENOMIC DNA]</scope>
    <source>
        <strain evidence="2 3">JCM 11668</strain>
    </source>
</reference>